<comment type="caution">
    <text evidence="1">The sequence shown here is derived from an EMBL/GenBank/DDBJ whole genome shotgun (WGS) entry which is preliminary data.</text>
</comment>
<evidence type="ECO:0008006" key="3">
    <source>
        <dbReference type="Google" id="ProtNLM"/>
    </source>
</evidence>
<organism evidence="1 2">
    <name type="scientific">Cercophora newfieldiana</name>
    <dbReference type="NCBI Taxonomy" id="92897"/>
    <lineage>
        <taxon>Eukaryota</taxon>
        <taxon>Fungi</taxon>
        <taxon>Dikarya</taxon>
        <taxon>Ascomycota</taxon>
        <taxon>Pezizomycotina</taxon>
        <taxon>Sordariomycetes</taxon>
        <taxon>Sordariomycetidae</taxon>
        <taxon>Sordariales</taxon>
        <taxon>Lasiosphaeriaceae</taxon>
        <taxon>Cercophora</taxon>
    </lineage>
</organism>
<dbReference type="InterPro" id="IPR011008">
    <property type="entry name" value="Dimeric_a/b-barrel"/>
</dbReference>
<reference evidence="1" key="1">
    <citation type="submission" date="2023-06" db="EMBL/GenBank/DDBJ databases">
        <title>Genome-scale phylogeny and comparative genomics of the fungal order Sordariales.</title>
        <authorList>
            <consortium name="Lawrence Berkeley National Laboratory"/>
            <person name="Hensen N."/>
            <person name="Bonometti L."/>
            <person name="Westerberg I."/>
            <person name="Brannstrom I.O."/>
            <person name="Guillou S."/>
            <person name="Cros-Aarteil S."/>
            <person name="Calhoun S."/>
            <person name="Haridas S."/>
            <person name="Kuo A."/>
            <person name="Mondo S."/>
            <person name="Pangilinan J."/>
            <person name="Riley R."/>
            <person name="Labutti K."/>
            <person name="Andreopoulos B."/>
            <person name="Lipzen A."/>
            <person name="Chen C."/>
            <person name="Yanf M."/>
            <person name="Daum C."/>
            <person name="Ng V."/>
            <person name="Clum A."/>
            <person name="Steindorff A."/>
            <person name="Ohm R."/>
            <person name="Martin F."/>
            <person name="Silar P."/>
            <person name="Natvig D."/>
            <person name="Lalanne C."/>
            <person name="Gautier V."/>
            <person name="Ament-Velasquez S.L."/>
            <person name="Kruys A."/>
            <person name="Hutchinson M.I."/>
            <person name="Powell A.J."/>
            <person name="Barry K."/>
            <person name="Miller A.N."/>
            <person name="Grigoriev I.V."/>
            <person name="Debuchy R."/>
            <person name="Gladieux P."/>
            <person name="Thoren M.H."/>
            <person name="Johannesson H."/>
        </authorList>
    </citation>
    <scope>NUCLEOTIDE SEQUENCE</scope>
    <source>
        <strain evidence="1">SMH2532-1</strain>
    </source>
</reference>
<sequence length="125" mass="13493">MSQPSFATFNLVRVDNDAEKQGLIDKIKNTPGHQQVFFGRKKEDDSIGVVCSLWASLDAAQVYTSQIPSADTQEAALFEIGPDYDPLVPLTAPCTEVFTAHGTEEGFVGNAKRFAQAVDGEKGSL</sequence>
<proteinExistence type="predicted"/>
<accession>A0AA40CZL3</accession>
<dbReference type="EMBL" id="JAULSV010000001">
    <property type="protein sequence ID" value="KAK0656362.1"/>
    <property type="molecule type" value="Genomic_DNA"/>
</dbReference>
<evidence type="ECO:0000313" key="1">
    <source>
        <dbReference type="EMBL" id="KAK0656362.1"/>
    </source>
</evidence>
<name>A0AA40CZL3_9PEZI</name>
<evidence type="ECO:0000313" key="2">
    <source>
        <dbReference type="Proteomes" id="UP001174936"/>
    </source>
</evidence>
<gene>
    <name evidence="1" type="ORF">B0T16DRAFT_451941</name>
</gene>
<dbReference type="Proteomes" id="UP001174936">
    <property type="component" value="Unassembled WGS sequence"/>
</dbReference>
<dbReference type="AlphaFoldDB" id="A0AA40CZL3"/>
<keyword evidence="2" id="KW-1185">Reference proteome</keyword>
<protein>
    <recommendedName>
        <fullName evidence="3">ABM domain-containing protein</fullName>
    </recommendedName>
</protein>
<dbReference type="SUPFAM" id="SSF54909">
    <property type="entry name" value="Dimeric alpha+beta barrel"/>
    <property type="match status" value="1"/>
</dbReference>